<evidence type="ECO:0000313" key="1">
    <source>
        <dbReference type="EMBL" id="TCC06603.1"/>
    </source>
</evidence>
<comment type="caution">
    <text evidence="1">The sequence shown here is derived from an EMBL/GenBank/DDBJ whole genome shotgun (WGS) entry which is preliminary data.</text>
</comment>
<dbReference type="AlphaFoldDB" id="A0A4R0H954"/>
<dbReference type="RefSeq" id="WP_131410367.1">
    <property type="nucleotide sequence ID" value="NZ_SJOP01000011.1"/>
</dbReference>
<dbReference type="OrthoDB" id="6530832at2"/>
<name>A0A4R0H954_9ENTR</name>
<protein>
    <submittedName>
        <fullName evidence="1">Uncharacterized protein</fullName>
    </submittedName>
</protein>
<reference evidence="1 2" key="1">
    <citation type="submission" date="2019-02" db="EMBL/GenBank/DDBJ databases">
        <title>The draft genome of Kosakonia quasisacchari strain WCHKQ120001.</title>
        <authorList>
            <person name="Wang C."/>
            <person name="Feng Y."/>
            <person name="Zong Z."/>
        </authorList>
    </citation>
    <scope>NUCLEOTIDE SEQUENCE [LARGE SCALE GENOMIC DNA]</scope>
    <source>
        <strain evidence="1 2">WCHKQ120001</strain>
    </source>
</reference>
<proteinExistence type="predicted"/>
<evidence type="ECO:0000313" key="2">
    <source>
        <dbReference type="Proteomes" id="UP000291793"/>
    </source>
</evidence>
<gene>
    <name evidence="1" type="ORF">E0L21_13720</name>
</gene>
<accession>A0A4R0H954</accession>
<dbReference type="Proteomes" id="UP000291793">
    <property type="component" value="Unassembled WGS sequence"/>
</dbReference>
<sequence length="76" mass="8928">MPPVLILPVRSFFYEHSLHHACFAIRLVNATGKLFEDYGDEVSPLARQMLNGKAIQHFREIRIRHHWTERVNAAQF</sequence>
<organism evidence="1 2">
    <name type="scientific">Kosakonia quasisacchari</name>
    <dbReference type="NCBI Taxonomy" id="2529380"/>
    <lineage>
        <taxon>Bacteria</taxon>
        <taxon>Pseudomonadati</taxon>
        <taxon>Pseudomonadota</taxon>
        <taxon>Gammaproteobacteria</taxon>
        <taxon>Enterobacterales</taxon>
        <taxon>Enterobacteriaceae</taxon>
        <taxon>Kosakonia</taxon>
    </lineage>
</organism>
<dbReference type="EMBL" id="SJOP01000011">
    <property type="protein sequence ID" value="TCC06603.1"/>
    <property type="molecule type" value="Genomic_DNA"/>
</dbReference>
<keyword evidence="2" id="KW-1185">Reference proteome</keyword>